<comment type="caution">
    <text evidence="1">The sequence shown here is derived from an EMBL/GenBank/DDBJ whole genome shotgun (WGS) entry which is preliminary data.</text>
</comment>
<evidence type="ECO:0000313" key="2">
    <source>
        <dbReference type="Proteomes" id="UP001610335"/>
    </source>
</evidence>
<dbReference type="InterPro" id="IPR032466">
    <property type="entry name" value="Metal_Hydrolase"/>
</dbReference>
<organism evidence="1 2">
    <name type="scientific">Aspergillus cavernicola</name>
    <dbReference type="NCBI Taxonomy" id="176166"/>
    <lineage>
        <taxon>Eukaryota</taxon>
        <taxon>Fungi</taxon>
        <taxon>Dikarya</taxon>
        <taxon>Ascomycota</taxon>
        <taxon>Pezizomycotina</taxon>
        <taxon>Eurotiomycetes</taxon>
        <taxon>Eurotiomycetidae</taxon>
        <taxon>Eurotiales</taxon>
        <taxon>Aspergillaceae</taxon>
        <taxon>Aspergillus</taxon>
        <taxon>Aspergillus subgen. Nidulantes</taxon>
    </lineage>
</organism>
<evidence type="ECO:0000313" key="1">
    <source>
        <dbReference type="EMBL" id="KAL2824636.1"/>
    </source>
</evidence>
<proteinExistence type="predicted"/>
<dbReference type="PANTHER" id="PTHR32027:SF0">
    <property type="entry name" value="CYTOSINE DEAMINASE"/>
    <property type="match status" value="1"/>
</dbReference>
<dbReference type="SUPFAM" id="SSF51556">
    <property type="entry name" value="Metallo-dependent hydrolases"/>
    <property type="match status" value="1"/>
</dbReference>
<sequence>MPPQLTPLVQTIQGIRLANTASNKPEPTWNITISPQGTISSITPNTTSSPPLSTPLALPSLVHPHIHLDKAYIHNTPSYSHLLPRTGSFNEALTSTTQAKASFTPADLLKRGEWLLAESVSSGVTAMRAFVEVDATVQHACLNAGLTLKEKWKEACEIQLVVFAQDPIFSTESGQENRRLVGDALREYGPDRLSVLGTTPYVESSVEAARRNIEWAVDMALETDRHLDFHLDYNLSPPDEDPEPLIWYVLRMLREKCWTTHSTTKRVMLGHCTRLSLFREEDWSRLTQEIQDYDIPASFVGLPTSDLYMASIPTPTQGGGGRLGVKSNPRGTLPIPDMIRKYGLDAVMGVNNVGNAFTPWGSIDPLSIACLGVGIYQAGTLDDAELLYECISTRARTAIGLSSSLSASASDPGVRPNCGESADLLLLYDIDDTGCLEDGGASRPRKSMAEVVWDPPARMSRAVVSRGRVKMPALSACSNDAFRFVAT</sequence>
<dbReference type="Gene3D" id="3.20.20.140">
    <property type="entry name" value="Metal-dependent hydrolases"/>
    <property type="match status" value="1"/>
</dbReference>
<evidence type="ECO:0008006" key="3">
    <source>
        <dbReference type="Google" id="ProtNLM"/>
    </source>
</evidence>
<name>A0ABR4IAB0_9EURO</name>
<dbReference type="InterPro" id="IPR052349">
    <property type="entry name" value="Metallo-hydrolase_Enzymes"/>
</dbReference>
<reference evidence="1 2" key="1">
    <citation type="submission" date="2024-07" db="EMBL/GenBank/DDBJ databases">
        <title>Section-level genome sequencing and comparative genomics of Aspergillus sections Usti and Cavernicolus.</title>
        <authorList>
            <consortium name="Lawrence Berkeley National Laboratory"/>
            <person name="Nybo J.L."/>
            <person name="Vesth T.C."/>
            <person name="Theobald S."/>
            <person name="Frisvad J.C."/>
            <person name="Larsen T.O."/>
            <person name="Kjaerboelling I."/>
            <person name="Rothschild-Mancinelli K."/>
            <person name="Lyhne E.K."/>
            <person name="Kogle M.E."/>
            <person name="Barry K."/>
            <person name="Clum A."/>
            <person name="Na H."/>
            <person name="Ledsgaard L."/>
            <person name="Lin J."/>
            <person name="Lipzen A."/>
            <person name="Kuo A."/>
            <person name="Riley R."/>
            <person name="Mondo S."/>
            <person name="LaButti K."/>
            <person name="Haridas S."/>
            <person name="Pangalinan J."/>
            <person name="Salamov A.A."/>
            <person name="Simmons B.A."/>
            <person name="Magnuson J.K."/>
            <person name="Chen J."/>
            <person name="Drula E."/>
            <person name="Henrissat B."/>
            <person name="Wiebenga A."/>
            <person name="Lubbers R.J."/>
            <person name="Gomes A.C."/>
            <person name="Makela M.R."/>
            <person name="Stajich J."/>
            <person name="Grigoriev I.V."/>
            <person name="Mortensen U.H."/>
            <person name="De vries R.P."/>
            <person name="Baker S.E."/>
            <person name="Andersen M.R."/>
        </authorList>
    </citation>
    <scope>NUCLEOTIDE SEQUENCE [LARGE SCALE GENOMIC DNA]</scope>
    <source>
        <strain evidence="1 2">CBS 600.67</strain>
    </source>
</reference>
<dbReference type="PANTHER" id="PTHR32027">
    <property type="entry name" value="CYTOSINE DEAMINASE"/>
    <property type="match status" value="1"/>
</dbReference>
<keyword evidence="2" id="KW-1185">Reference proteome</keyword>
<dbReference type="EMBL" id="JBFXLS010000042">
    <property type="protein sequence ID" value="KAL2824636.1"/>
    <property type="molecule type" value="Genomic_DNA"/>
</dbReference>
<accession>A0ABR4IAB0</accession>
<protein>
    <recommendedName>
        <fullName evidence="3">Metallo-dependent hydrolase</fullName>
    </recommendedName>
</protein>
<dbReference type="Proteomes" id="UP001610335">
    <property type="component" value="Unassembled WGS sequence"/>
</dbReference>
<gene>
    <name evidence="1" type="ORF">BDW59DRAFT_84152</name>
</gene>